<dbReference type="Proteomes" id="UP000293360">
    <property type="component" value="Unassembled WGS sequence"/>
</dbReference>
<dbReference type="OrthoDB" id="445007at2759"/>
<feature type="compositionally biased region" description="Basic and acidic residues" evidence="1">
    <location>
        <begin position="68"/>
        <end position="81"/>
    </location>
</feature>
<protein>
    <submittedName>
        <fullName evidence="2">Uncharacterized protein</fullName>
    </submittedName>
</protein>
<gene>
    <name evidence="2" type="ORF">DL764_004988</name>
</gene>
<dbReference type="Gene3D" id="2.60.120.620">
    <property type="entry name" value="q2cbj1_9rhob like domain"/>
    <property type="match status" value="2"/>
</dbReference>
<sequence>MVFYRKKPATFEHINICITKEGGATSNRDGDEPGLDAMSHAASTLGLVVQSADLQGGSGTCSRSSLKGQREAAEAGGEDAHLPSLDPNANNVRVFYAMELDQLFRDLVAHPAAVEMVKAVLGKNFFISNFTANITRPGSRSMALYSDHDLENGATRSIPGSNRCVYRSQGPANAPDLPVPFEGKAREIIVMNGRVWHTSGTNVMEDEDRALLFGH</sequence>
<name>A0A4Q4TAK9_9PEZI</name>
<evidence type="ECO:0000313" key="3">
    <source>
        <dbReference type="Proteomes" id="UP000293360"/>
    </source>
</evidence>
<accession>A0A4Q4TAK9</accession>
<dbReference type="SUPFAM" id="SSF51197">
    <property type="entry name" value="Clavaminate synthase-like"/>
    <property type="match status" value="1"/>
</dbReference>
<organism evidence="2 3">
    <name type="scientific">Monosporascus ibericus</name>
    <dbReference type="NCBI Taxonomy" id="155417"/>
    <lineage>
        <taxon>Eukaryota</taxon>
        <taxon>Fungi</taxon>
        <taxon>Dikarya</taxon>
        <taxon>Ascomycota</taxon>
        <taxon>Pezizomycotina</taxon>
        <taxon>Sordariomycetes</taxon>
        <taxon>Xylariomycetidae</taxon>
        <taxon>Xylariales</taxon>
        <taxon>Xylariales incertae sedis</taxon>
        <taxon>Monosporascus</taxon>
    </lineage>
</organism>
<feature type="region of interest" description="Disordered" evidence="1">
    <location>
        <begin position="56"/>
        <end position="84"/>
    </location>
</feature>
<reference evidence="2 3" key="1">
    <citation type="submission" date="2018-06" db="EMBL/GenBank/DDBJ databases">
        <title>Complete Genomes of Monosporascus.</title>
        <authorList>
            <person name="Robinson A.J."/>
            <person name="Natvig D.O."/>
        </authorList>
    </citation>
    <scope>NUCLEOTIDE SEQUENCE [LARGE SCALE GENOMIC DNA]</scope>
    <source>
        <strain evidence="2 3">CBS 110550</strain>
    </source>
</reference>
<dbReference type="STRING" id="155417.A0A4Q4TAK9"/>
<dbReference type="AlphaFoldDB" id="A0A4Q4TAK9"/>
<evidence type="ECO:0000256" key="1">
    <source>
        <dbReference type="SAM" id="MobiDB-lite"/>
    </source>
</evidence>
<keyword evidence="3" id="KW-1185">Reference proteome</keyword>
<comment type="caution">
    <text evidence="2">The sequence shown here is derived from an EMBL/GenBank/DDBJ whole genome shotgun (WGS) entry which is preliminary data.</text>
</comment>
<proteinExistence type="predicted"/>
<dbReference type="EMBL" id="QJNU01000249">
    <property type="protein sequence ID" value="RYP03661.1"/>
    <property type="molecule type" value="Genomic_DNA"/>
</dbReference>
<evidence type="ECO:0000313" key="2">
    <source>
        <dbReference type="EMBL" id="RYP03661.1"/>
    </source>
</evidence>